<dbReference type="Proteomes" id="UP001234178">
    <property type="component" value="Unassembled WGS sequence"/>
</dbReference>
<sequence>MEELKINVGPGYNSESSQGDTYADTFEFSDYDLHQSLSDTVSVDEPAERPTFKSKMASWAARSNEDHHIGSALEALNIDMVEDFPVDPMHTIYQGVVKKRFLLYVLQTMSLNNPIKYHIVCGENEENWIELIPSKGVEDEHRCFWLPDERIKSERFYKLLNKRVEPNVVTWQLIDIKILKSFCYHGKSQLRRSKSSKKRNRFESGSSDGSDSSNDSNSDSEIQIHLAPVVPNTKGHENISKSRGEFNMSHVSCLETKGKRSVIRPTERNAHRENDDFEQTQDSMSFGFDAEEGEHEQDSNEGNYRISSIRSSPQLNHQVPFTFQTNYCSNLRLQGLALWEEKHEM</sequence>
<feature type="compositionally biased region" description="Basic and acidic residues" evidence="1">
    <location>
        <begin position="265"/>
        <end position="274"/>
    </location>
</feature>
<gene>
    <name evidence="2" type="ORF">OUZ56_016926</name>
</gene>
<evidence type="ECO:0000313" key="2">
    <source>
        <dbReference type="EMBL" id="KAK4027785.1"/>
    </source>
</evidence>
<accession>A0ABR0ARS5</accession>
<feature type="region of interest" description="Disordered" evidence="1">
    <location>
        <begin position="194"/>
        <end position="219"/>
    </location>
</feature>
<proteinExistence type="predicted"/>
<protein>
    <submittedName>
        <fullName evidence="2">Uncharacterized protein</fullName>
    </submittedName>
</protein>
<dbReference type="EMBL" id="JAOYFB010000038">
    <property type="protein sequence ID" value="KAK4027785.1"/>
    <property type="molecule type" value="Genomic_DNA"/>
</dbReference>
<evidence type="ECO:0000256" key="1">
    <source>
        <dbReference type="SAM" id="MobiDB-lite"/>
    </source>
</evidence>
<evidence type="ECO:0000313" key="3">
    <source>
        <dbReference type="Proteomes" id="UP001234178"/>
    </source>
</evidence>
<feature type="compositionally biased region" description="Low complexity" evidence="1">
    <location>
        <begin position="204"/>
        <end position="219"/>
    </location>
</feature>
<comment type="caution">
    <text evidence="2">The sequence shown here is derived from an EMBL/GenBank/DDBJ whole genome shotgun (WGS) entry which is preliminary data.</text>
</comment>
<organism evidence="2 3">
    <name type="scientific">Daphnia magna</name>
    <dbReference type="NCBI Taxonomy" id="35525"/>
    <lineage>
        <taxon>Eukaryota</taxon>
        <taxon>Metazoa</taxon>
        <taxon>Ecdysozoa</taxon>
        <taxon>Arthropoda</taxon>
        <taxon>Crustacea</taxon>
        <taxon>Branchiopoda</taxon>
        <taxon>Diplostraca</taxon>
        <taxon>Cladocera</taxon>
        <taxon>Anomopoda</taxon>
        <taxon>Daphniidae</taxon>
        <taxon>Daphnia</taxon>
    </lineage>
</organism>
<keyword evidence="3" id="KW-1185">Reference proteome</keyword>
<feature type="region of interest" description="Disordered" evidence="1">
    <location>
        <begin position="260"/>
        <end position="280"/>
    </location>
</feature>
<name>A0ABR0ARS5_9CRUS</name>
<reference evidence="2 3" key="1">
    <citation type="journal article" date="2023" name="Nucleic Acids Res.">
        <title>The hologenome of Daphnia magna reveals possible DNA methylation and microbiome-mediated evolution of the host genome.</title>
        <authorList>
            <person name="Chaturvedi A."/>
            <person name="Li X."/>
            <person name="Dhandapani V."/>
            <person name="Marshall H."/>
            <person name="Kissane S."/>
            <person name="Cuenca-Cambronero M."/>
            <person name="Asole G."/>
            <person name="Calvet F."/>
            <person name="Ruiz-Romero M."/>
            <person name="Marangio P."/>
            <person name="Guigo R."/>
            <person name="Rago D."/>
            <person name="Mirbahai L."/>
            <person name="Eastwood N."/>
            <person name="Colbourne J.K."/>
            <person name="Zhou J."/>
            <person name="Mallon E."/>
            <person name="Orsini L."/>
        </authorList>
    </citation>
    <scope>NUCLEOTIDE SEQUENCE [LARGE SCALE GENOMIC DNA]</scope>
    <source>
        <strain evidence="2">LRV0_1</strain>
    </source>
</reference>